<accession>A0A3B1C6P4</accession>
<dbReference type="EC" id="2.5.1.31" evidence="3"/>
<protein>
    <submittedName>
        <fullName evidence="3">Undecaprenyl diphosphate synthase</fullName>
        <ecNumber evidence="3">2.5.1.31</ecNumber>
    </submittedName>
</protein>
<dbReference type="PANTHER" id="PTHR10291:SF0">
    <property type="entry name" value="DEHYDRODOLICHYL DIPHOSPHATE SYNTHASE 2"/>
    <property type="match status" value="1"/>
</dbReference>
<dbReference type="FunFam" id="3.40.1180.10:FF:000001">
    <property type="entry name" value="(2E,6E)-farnesyl-diphosphate-specific ditrans,polycis-undecaprenyl-diphosphate synthase"/>
    <property type="match status" value="1"/>
</dbReference>
<dbReference type="InterPro" id="IPR018520">
    <property type="entry name" value="UPP_synth-like_CS"/>
</dbReference>
<dbReference type="PROSITE" id="PS01066">
    <property type="entry name" value="UPP_SYNTHASE"/>
    <property type="match status" value="1"/>
</dbReference>
<dbReference type="Pfam" id="PF01255">
    <property type="entry name" value="Prenyltransf"/>
    <property type="match status" value="1"/>
</dbReference>
<dbReference type="InterPro" id="IPR001441">
    <property type="entry name" value="UPP_synth-like"/>
</dbReference>
<dbReference type="HAMAP" id="MF_01139">
    <property type="entry name" value="ISPT"/>
    <property type="match status" value="1"/>
</dbReference>
<sequence length="254" mass="29079">MHDNESGVIDVSRELPRHVAIIMDGNGRWAKAQKKPRIVGHRRGVETVREIVKACRELEIEVLTLFAFSSENWRRPAKEVGLLMDLFFIALDREVKKLHRNNIKLRVIGEHSAFPERIQKRIVKAEELTADNDGLLLNVAANYGGKWDILQALQKLVAKAVRGEIQAAEITDEMIGAELSMSDQPDPDLFIRTGGEQRISNFLIWQLAYTELYFTDTLWPVFDRNEFDKALSSFAGRQRRFGHTGDQIEKLRNA</sequence>
<dbReference type="SUPFAM" id="SSF64005">
    <property type="entry name" value="Undecaprenyl diphosphate synthase"/>
    <property type="match status" value="1"/>
</dbReference>
<dbReference type="InterPro" id="IPR036424">
    <property type="entry name" value="UPP_synth-like_sf"/>
</dbReference>
<name>A0A3B1C6P4_9ZZZZ</name>
<dbReference type="Gene3D" id="3.40.1180.10">
    <property type="entry name" value="Decaprenyl diphosphate synthase-like"/>
    <property type="match status" value="1"/>
</dbReference>
<dbReference type="NCBIfam" id="TIGR00055">
    <property type="entry name" value="uppS"/>
    <property type="match status" value="1"/>
</dbReference>
<keyword evidence="2 3" id="KW-0808">Transferase</keyword>
<organism evidence="3">
    <name type="scientific">hydrothermal vent metagenome</name>
    <dbReference type="NCBI Taxonomy" id="652676"/>
    <lineage>
        <taxon>unclassified sequences</taxon>
        <taxon>metagenomes</taxon>
        <taxon>ecological metagenomes</taxon>
    </lineage>
</organism>
<dbReference type="GO" id="GO:0005829">
    <property type="term" value="C:cytosol"/>
    <property type="evidence" value="ECO:0007669"/>
    <property type="project" value="TreeGrafter"/>
</dbReference>
<reference evidence="3" key="1">
    <citation type="submission" date="2018-06" db="EMBL/GenBank/DDBJ databases">
        <authorList>
            <person name="Zhirakovskaya E."/>
        </authorList>
    </citation>
    <scope>NUCLEOTIDE SEQUENCE</scope>
</reference>
<dbReference type="EMBL" id="UOFZ01000052">
    <property type="protein sequence ID" value="VAX12567.1"/>
    <property type="molecule type" value="Genomic_DNA"/>
</dbReference>
<evidence type="ECO:0000256" key="1">
    <source>
        <dbReference type="ARBA" id="ARBA00001946"/>
    </source>
</evidence>
<proteinExistence type="inferred from homology"/>
<dbReference type="GO" id="GO:0016094">
    <property type="term" value="P:polyprenol biosynthetic process"/>
    <property type="evidence" value="ECO:0007669"/>
    <property type="project" value="TreeGrafter"/>
</dbReference>
<gene>
    <name evidence="3" type="ORF">MNBD_GAMMA24-1008</name>
</gene>
<evidence type="ECO:0000256" key="2">
    <source>
        <dbReference type="ARBA" id="ARBA00022679"/>
    </source>
</evidence>
<evidence type="ECO:0000313" key="3">
    <source>
        <dbReference type="EMBL" id="VAX12567.1"/>
    </source>
</evidence>
<dbReference type="GO" id="GO:0000287">
    <property type="term" value="F:magnesium ion binding"/>
    <property type="evidence" value="ECO:0007669"/>
    <property type="project" value="TreeGrafter"/>
</dbReference>
<dbReference type="GO" id="GO:0008834">
    <property type="term" value="F:ditrans,polycis-undecaprenyl-diphosphate synthase [(2E,6E)-farnesyl-diphosphate specific] activity"/>
    <property type="evidence" value="ECO:0007669"/>
    <property type="project" value="UniProtKB-EC"/>
</dbReference>
<dbReference type="CDD" id="cd00475">
    <property type="entry name" value="Cis_IPPS"/>
    <property type="match status" value="1"/>
</dbReference>
<dbReference type="NCBIfam" id="NF011405">
    <property type="entry name" value="PRK14830.1"/>
    <property type="match status" value="1"/>
</dbReference>
<dbReference type="AlphaFoldDB" id="A0A3B1C6P4"/>
<comment type="cofactor">
    <cofactor evidence="1">
        <name>Mg(2+)</name>
        <dbReference type="ChEBI" id="CHEBI:18420"/>
    </cofactor>
</comment>
<dbReference type="PANTHER" id="PTHR10291">
    <property type="entry name" value="DEHYDRODOLICHYL DIPHOSPHATE SYNTHASE FAMILY MEMBER"/>
    <property type="match status" value="1"/>
</dbReference>